<proteinExistence type="predicted"/>
<dbReference type="RefSeq" id="WP_345724800.1">
    <property type="nucleotide sequence ID" value="NZ_BAABRU010000037.1"/>
</dbReference>
<dbReference type="Proteomes" id="UP001428290">
    <property type="component" value="Unassembled WGS sequence"/>
</dbReference>
<reference evidence="1 2" key="1">
    <citation type="submission" date="2024-02" db="EMBL/GenBank/DDBJ databases">
        <title>Herpetosiphon gulosus NBRC 112829.</title>
        <authorList>
            <person name="Ichikawa N."/>
            <person name="Katano-Makiyama Y."/>
            <person name="Hidaka K."/>
        </authorList>
    </citation>
    <scope>NUCLEOTIDE SEQUENCE [LARGE SCALE GENOMIC DNA]</scope>
    <source>
        <strain evidence="1 2">NBRC 112829</strain>
    </source>
</reference>
<comment type="caution">
    <text evidence="1">The sequence shown here is derived from an EMBL/GenBank/DDBJ whole genome shotgun (WGS) entry which is preliminary data.</text>
</comment>
<sequence>MSSFTYLIPLDWDTFTQDLLPAWKYLLDTPSSLPTFVYAYLPPDHDERFLVDWDRALWASFPPGYCDALGWNPTHPILTTAAVRLHGESTRAARIPAMYPASEVLGAAIAQYARLDGGQPDPLRHRMHPFMCHPLDYPDLQAVGDNQGLRDVLALVFEPRYHRAGYTSYRPHAAASRRLIDATAQLMLGMRTLPGLLMPPQPLSQPGWA</sequence>
<keyword evidence="2" id="KW-1185">Reference proteome</keyword>
<evidence type="ECO:0000313" key="1">
    <source>
        <dbReference type="EMBL" id="GAA5531227.1"/>
    </source>
</evidence>
<name>A0ABP9X769_9CHLR</name>
<evidence type="ECO:0000313" key="2">
    <source>
        <dbReference type="Proteomes" id="UP001428290"/>
    </source>
</evidence>
<accession>A0ABP9X769</accession>
<dbReference type="EMBL" id="BAABRU010000037">
    <property type="protein sequence ID" value="GAA5531227.1"/>
    <property type="molecule type" value="Genomic_DNA"/>
</dbReference>
<organism evidence="1 2">
    <name type="scientific">Herpetosiphon gulosus</name>
    <dbReference type="NCBI Taxonomy" id="1973496"/>
    <lineage>
        <taxon>Bacteria</taxon>
        <taxon>Bacillati</taxon>
        <taxon>Chloroflexota</taxon>
        <taxon>Chloroflexia</taxon>
        <taxon>Herpetosiphonales</taxon>
        <taxon>Herpetosiphonaceae</taxon>
        <taxon>Herpetosiphon</taxon>
    </lineage>
</organism>
<protein>
    <submittedName>
        <fullName evidence="1">Uncharacterized protein</fullName>
    </submittedName>
</protein>
<gene>
    <name evidence="1" type="ORF">Hgul01_05052</name>
</gene>